<comment type="caution">
    <text evidence="1">The sequence shown here is derived from an EMBL/GenBank/DDBJ whole genome shotgun (WGS) entry which is preliminary data.</text>
</comment>
<dbReference type="EMBL" id="NNRM01000017">
    <property type="protein sequence ID" value="OYR27331.1"/>
    <property type="molecule type" value="Genomic_DNA"/>
</dbReference>
<gene>
    <name evidence="1" type="ORF">CEV34_1620</name>
</gene>
<sequence length="42" mass="4830">MARSRFFIDDLRQPMPVKSQRDCAAEMPGPPFFPSYDLKGLI</sequence>
<protein>
    <submittedName>
        <fullName evidence="1">Uncharacterized protein</fullName>
    </submittedName>
</protein>
<evidence type="ECO:0000313" key="2">
    <source>
        <dbReference type="Proteomes" id="UP000216188"/>
    </source>
</evidence>
<proteinExistence type="predicted"/>
<accession>A0A256GL55</accession>
<evidence type="ECO:0000313" key="1">
    <source>
        <dbReference type="EMBL" id="OYR27331.1"/>
    </source>
</evidence>
<organism evidence="1 2">
    <name type="scientific">Brucella pseudogrignonensis</name>
    <dbReference type="NCBI Taxonomy" id="419475"/>
    <lineage>
        <taxon>Bacteria</taxon>
        <taxon>Pseudomonadati</taxon>
        <taxon>Pseudomonadota</taxon>
        <taxon>Alphaproteobacteria</taxon>
        <taxon>Hyphomicrobiales</taxon>
        <taxon>Brucellaceae</taxon>
        <taxon>Brucella/Ochrobactrum group</taxon>
        <taxon>Brucella</taxon>
    </lineage>
</organism>
<name>A0A256GL55_9HYPH</name>
<reference evidence="1 2" key="1">
    <citation type="submission" date="2017-07" db="EMBL/GenBank/DDBJ databases">
        <title>Phylogenetic study on the rhizospheric bacterium Ochrobactrum sp. A44.</title>
        <authorList>
            <person name="Krzyzanowska D.M."/>
            <person name="Ossowicki A."/>
            <person name="Rajewska M."/>
            <person name="Maciag T."/>
            <person name="Kaczynski Z."/>
            <person name="Czerwicka M."/>
            <person name="Jafra S."/>
        </authorList>
    </citation>
    <scope>NUCLEOTIDE SEQUENCE [LARGE SCALE GENOMIC DNA]</scope>
    <source>
        <strain evidence="1 2">CCUG 30717</strain>
    </source>
</reference>
<keyword evidence="2" id="KW-1185">Reference proteome</keyword>
<dbReference type="AlphaFoldDB" id="A0A256GL55"/>
<dbReference type="Proteomes" id="UP000216188">
    <property type="component" value="Unassembled WGS sequence"/>
</dbReference>